<gene>
    <name evidence="7" type="ORF">DSO09_04655</name>
    <name evidence="6" type="ORF">EF809_01565</name>
</gene>
<dbReference type="PANTHER" id="PTHR43359">
    <property type="entry name" value="FORMATE HYDROGENLYASE SUBUNIT 4"/>
    <property type="match status" value="1"/>
</dbReference>
<dbReference type="AlphaFoldDB" id="A0A520KGB4"/>
<feature type="transmembrane region" description="Helical" evidence="5">
    <location>
        <begin position="288"/>
        <end position="308"/>
    </location>
</feature>
<dbReference type="EMBL" id="QNVI01000054">
    <property type="protein sequence ID" value="TDA38303.1"/>
    <property type="molecule type" value="Genomic_DNA"/>
</dbReference>
<evidence type="ECO:0000313" key="8">
    <source>
        <dbReference type="Proteomes" id="UP000316080"/>
    </source>
</evidence>
<dbReference type="PANTHER" id="PTHR43359:SF1">
    <property type="entry name" value="FORMATE HYDROGENLYASE SUBUNIT 4-RELATED"/>
    <property type="match status" value="1"/>
</dbReference>
<dbReference type="Proteomes" id="UP000316080">
    <property type="component" value="Unassembled WGS sequence"/>
</dbReference>
<feature type="transmembrane region" description="Helical" evidence="5">
    <location>
        <begin position="170"/>
        <end position="195"/>
    </location>
</feature>
<feature type="transmembrane region" description="Helical" evidence="5">
    <location>
        <begin position="77"/>
        <end position="101"/>
    </location>
</feature>
<dbReference type="PROSITE" id="PS00668">
    <property type="entry name" value="COMPLEX1_ND1_2"/>
    <property type="match status" value="1"/>
</dbReference>
<proteinExistence type="predicted"/>
<keyword evidence="3 5" id="KW-1133">Transmembrane helix</keyword>
<evidence type="ECO:0000313" key="9">
    <source>
        <dbReference type="Proteomes" id="UP000317265"/>
    </source>
</evidence>
<feature type="transmembrane region" description="Helical" evidence="5">
    <location>
        <begin position="6"/>
        <end position="22"/>
    </location>
</feature>
<evidence type="ECO:0000313" key="6">
    <source>
        <dbReference type="EMBL" id="RZN57014.1"/>
    </source>
</evidence>
<dbReference type="InterPro" id="IPR052561">
    <property type="entry name" value="ComplexI_Subunit1"/>
</dbReference>
<protein>
    <submittedName>
        <fullName evidence="6">NADH-quinone oxidoreductase subunit H</fullName>
    </submittedName>
</protein>
<sequence length="309" mass="35462">MIELILIIFTSFFLGLFYSFLIRKFSARLQWRIGPLVFMYKDLRSIMGITRIIQPLYDIIKLFGKKTIIPESSRKRLFIYSPYISLIFAFISIFFIPFSGISLLSNVPYSLVIVSYLLIGSLLFMIIGPIASGSPWAFIGVRREAELFLVTEFGFIISLFSMAISKNSLILWEISISEFNLVNITAGLLMFTSILGKLHIKPFDMSEAEAEIVAGPYTEYSGKLLGIYYLTKIFLIYDFIALFISIFIPINTLPIYLSIPLFLIISILIIFILSIIHVLNPRYRIKNALIWYIKIISILCLINIITMVM</sequence>
<evidence type="ECO:0000256" key="3">
    <source>
        <dbReference type="ARBA" id="ARBA00022989"/>
    </source>
</evidence>
<dbReference type="GO" id="GO:0005886">
    <property type="term" value="C:plasma membrane"/>
    <property type="evidence" value="ECO:0007669"/>
    <property type="project" value="TreeGrafter"/>
</dbReference>
<comment type="subcellular location">
    <subcellularLocation>
        <location evidence="1">Membrane</location>
        <topology evidence="1">Multi-pass membrane protein</topology>
    </subcellularLocation>
</comment>
<keyword evidence="4 5" id="KW-0472">Membrane</keyword>
<evidence type="ECO:0000256" key="4">
    <source>
        <dbReference type="ARBA" id="ARBA00023136"/>
    </source>
</evidence>
<evidence type="ECO:0000256" key="1">
    <source>
        <dbReference type="ARBA" id="ARBA00004141"/>
    </source>
</evidence>
<organism evidence="6 8">
    <name type="scientific">Thermoproteota archaeon</name>
    <dbReference type="NCBI Taxonomy" id="2056631"/>
    <lineage>
        <taxon>Archaea</taxon>
        <taxon>Thermoproteota</taxon>
    </lineage>
</organism>
<reference evidence="6 8" key="2">
    <citation type="journal article" date="2019" name="Nat. Microbiol.">
        <title>Wide diversity of methane and short-chain alkane metabolisms in uncultured archaea.</title>
        <authorList>
            <person name="Borrel G."/>
            <person name="Adam P.S."/>
            <person name="McKay L.J."/>
            <person name="Chen L.X."/>
            <person name="Sierra-Garcia I.N."/>
            <person name="Sieber C.M."/>
            <person name="Letourneur Q."/>
            <person name="Ghozlane A."/>
            <person name="Andersen G.L."/>
            <person name="Li W.J."/>
            <person name="Hallam S.J."/>
            <person name="Muyzer G."/>
            <person name="de Oliveira V.M."/>
            <person name="Inskeep W.P."/>
            <person name="Banfield J.F."/>
            <person name="Gribaldo S."/>
        </authorList>
    </citation>
    <scope>NUCLEOTIDE SEQUENCE [LARGE SCALE GENOMIC DNA]</scope>
    <source>
        <strain evidence="6">Verst-YHS</strain>
    </source>
</reference>
<dbReference type="InterPro" id="IPR018086">
    <property type="entry name" value="NADH_UbQ_OxRdtase_su1_CS"/>
</dbReference>
<evidence type="ECO:0000256" key="2">
    <source>
        <dbReference type="ARBA" id="ARBA00022692"/>
    </source>
</evidence>
<feature type="transmembrane region" description="Helical" evidence="5">
    <location>
        <begin position="254"/>
        <end position="276"/>
    </location>
</feature>
<keyword evidence="2 5" id="KW-0812">Transmembrane</keyword>
<comment type="caution">
    <text evidence="6">The sequence shown here is derived from an EMBL/GenBank/DDBJ whole genome shotgun (WGS) entry which is preliminary data.</text>
</comment>
<dbReference type="Pfam" id="PF00146">
    <property type="entry name" value="NADHdh"/>
    <property type="match status" value="1"/>
</dbReference>
<feature type="transmembrane region" description="Helical" evidence="5">
    <location>
        <begin position="107"/>
        <end position="127"/>
    </location>
</feature>
<accession>A0A520KGB4</accession>
<feature type="transmembrane region" description="Helical" evidence="5">
    <location>
        <begin position="227"/>
        <end position="248"/>
    </location>
</feature>
<dbReference type="InterPro" id="IPR001694">
    <property type="entry name" value="NADH_UbQ_OxRdtase_su1/FPO"/>
</dbReference>
<feature type="transmembrane region" description="Helical" evidence="5">
    <location>
        <begin position="147"/>
        <end position="164"/>
    </location>
</feature>
<reference evidence="7 9" key="1">
    <citation type="journal article" date="2019" name="Nat. Microbiol.">
        <title>Expanding anaerobic alkane metabolism in the domain of Archaea.</title>
        <authorList>
            <person name="Wang Y."/>
            <person name="Wegener G."/>
            <person name="Hou J."/>
            <person name="Wang F."/>
            <person name="Xiao X."/>
        </authorList>
    </citation>
    <scope>NUCLEOTIDE SEQUENCE [LARGE SCALE GENOMIC DNA]</scope>
    <source>
        <strain evidence="7">WYZ-LMO11</strain>
    </source>
</reference>
<dbReference type="Proteomes" id="UP000317265">
    <property type="component" value="Unassembled WGS sequence"/>
</dbReference>
<evidence type="ECO:0000313" key="7">
    <source>
        <dbReference type="EMBL" id="TDA38303.1"/>
    </source>
</evidence>
<evidence type="ECO:0000256" key="5">
    <source>
        <dbReference type="SAM" id="Phobius"/>
    </source>
</evidence>
<dbReference type="EMBL" id="RXIH01000013">
    <property type="protein sequence ID" value="RZN57014.1"/>
    <property type="molecule type" value="Genomic_DNA"/>
</dbReference>
<name>A0A520KGB4_9CREN</name>